<dbReference type="OrthoDB" id="2898639at2759"/>
<accession>A0A9P5P7P2</accession>
<organism evidence="1 2">
    <name type="scientific">Rhodocollybia butyracea</name>
    <dbReference type="NCBI Taxonomy" id="206335"/>
    <lineage>
        <taxon>Eukaryota</taxon>
        <taxon>Fungi</taxon>
        <taxon>Dikarya</taxon>
        <taxon>Basidiomycota</taxon>
        <taxon>Agaricomycotina</taxon>
        <taxon>Agaricomycetes</taxon>
        <taxon>Agaricomycetidae</taxon>
        <taxon>Agaricales</taxon>
        <taxon>Marasmiineae</taxon>
        <taxon>Omphalotaceae</taxon>
        <taxon>Rhodocollybia</taxon>
    </lineage>
</organism>
<comment type="caution">
    <text evidence="1">The sequence shown here is derived from an EMBL/GenBank/DDBJ whole genome shotgun (WGS) entry which is preliminary data.</text>
</comment>
<evidence type="ECO:0000313" key="2">
    <source>
        <dbReference type="Proteomes" id="UP000772434"/>
    </source>
</evidence>
<dbReference type="EMBL" id="JADNRY010000412">
    <property type="protein sequence ID" value="KAF9056905.1"/>
    <property type="molecule type" value="Genomic_DNA"/>
</dbReference>
<dbReference type="AlphaFoldDB" id="A0A9P5P7P2"/>
<protein>
    <submittedName>
        <fullName evidence="1">Uncharacterized protein</fullName>
    </submittedName>
</protein>
<gene>
    <name evidence="1" type="ORF">BDP27DRAFT_1241904</name>
</gene>
<proteinExistence type="predicted"/>
<name>A0A9P5P7P2_9AGAR</name>
<evidence type="ECO:0000313" key="1">
    <source>
        <dbReference type="EMBL" id="KAF9056905.1"/>
    </source>
</evidence>
<feature type="non-terminal residue" evidence="1">
    <location>
        <position position="1"/>
    </location>
</feature>
<dbReference type="Proteomes" id="UP000772434">
    <property type="component" value="Unassembled WGS sequence"/>
</dbReference>
<reference evidence="1" key="1">
    <citation type="submission" date="2020-11" db="EMBL/GenBank/DDBJ databases">
        <authorList>
            <consortium name="DOE Joint Genome Institute"/>
            <person name="Ahrendt S."/>
            <person name="Riley R."/>
            <person name="Andreopoulos W."/>
            <person name="Labutti K."/>
            <person name="Pangilinan J."/>
            <person name="Ruiz-Duenas F.J."/>
            <person name="Barrasa J.M."/>
            <person name="Sanchez-Garcia M."/>
            <person name="Camarero S."/>
            <person name="Miyauchi S."/>
            <person name="Serrano A."/>
            <person name="Linde D."/>
            <person name="Babiker R."/>
            <person name="Drula E."/>
            <person name="Ayuso-Fernandez I."/>
            <person name="Pacheco R."/>
            <person name="Padilla G."/>
            <person name="Ferreira P."/>
            <person name="Barriuso J."/>
            <person name="Kellner H."/>
            <person name="Castanera R."/>
            <person name="Alfaro M."/>
            <person name="Ramirez L."/>
            <person name="Pisabarro A.G."/>
            <person name="Kuo A."/>
            <person name="Tritt A."/>
            <person name="Lipzen A."/>
            <person name="He G."/>
            <person name="Yan M."/>
            <person name="Ng V."/>
            <person name="Cullen D."/>
            <person name="Martin F."/>
            <person name="Rosso M.-N."/>
            <person name="Henrissat B."/>
            <person name="Hibbett D."/>
            <person name="Martinez A.T."/>
            <person name="Grigoriev I.V."/>
        </authorList>
    </citation>
    <scope>NUCLEOTIDE SEQUENCE</scope>
    <source>
        <strain evidence="1">AH 40177</strain>
    </source>
</reference>
<sequence length="95" mass="10056">SAKSVCATCLGISIHQVRNCSLPHLWNGTEVFAQRQGRELSARGTGKPICLYFNLPKGCTDSSHSQKHICSGCGSPSHGAQACIRAESTDSSHSV</sequence>
<keyword evidence="2" id="KW-1185">Reference proteome</keyword>